<keyword evidence="4" id="KW-0853">WD repeat</keyword>
<dbReference type="InterPro" id="IPR016024">
    <property type="entry name" value="ARM-type_fold"/>
</dbReference>
<evidence type="ECO:0000256" key="2">
    <source>
        <dbReference type="ARBA" id="ARBA00012513"/>
    </source>
</evidence>
<dbReference type="PANTHER" id="PTHR17583:SF0">
    <property type="entry name" value="PHOSPHOINOSITIDE 3-KINASE REGULATORY SUBUNIT 4"/>
    <property type="match status" value="1"/>
</dbReference>
<dbReference type="Pfam" id="PF22956">
    <property type="entry name" value="VPS15-like_hel"/>
    <property type="match status" value="1"/>
</dbReference>
<protein>
    <recommendedName>
        <fullName evidence="2">non-specific serine/threonine protein kinase</fullName>
        <ecNumber evidence="2">2.7.11.1</ecNumber>
    </recommendedName>
</protein>
<keyword evidence="5" id="KW-0808">Transferase</keyword>
<dbReference type="GO" id="GO:0045324">
    <property type="term" value="P:late endosome to vacuole transport"/>
    <property type="evidence" value="ECO:0007669"/>
    <property type="project" value="InterPro"/>
</dbReference>
<evidence type="ECO:0000256" key="10">
    <source>
        <dbReference type="ARBA" id="ARBA00037864"/>
    </source>
</evidence>
<dbReference type="SUPFAM" id="SSF48371">
    <property type="entry name" value="ARM repeat"/>
    <property type="match status" value="1"/>
</dbReference>
<dbReference type="InterPro" id="IPR045162">
    <property type="entry name" value="Vps15-like"/>
</dbReference>
<dbReference type="InterPro" id="IPR011009">
    <property type="entry name" value="Kinase-like_dom_sf"/>
</dbReference>
<evidence type="ECO:0000256" key="8">
    <source>
        <dbReference type="ARBA" id="ARBA00022777"/>
    </source>
</evidence>
<evidence type="ECO:0000256" key="5">
    <source>
        <dbReference type="ARBA" id="ARBA00022679"/>
    </source>
</evidence>
<dbReference type="Pfam" id="PF00069">
    <property type="entry name" value="Pkinase"/>
    <property type="match status" value="1"/>
</dbReference>
<evidence type="ECO:0000313" key="12">
    <source>
        <dbReference type="EMBL" id="KAF6016130.1"/>
    </source>
</evidence>
<sequence length="1516" mass="172151">MEPELALMVPSAQTVAISAYIDFLPEIQYSKPVGTSRFLKAVKCLDKNGTAIVKLLIKPTSEINLGSYLEEMEKTRIKLVGLSNALPYHLILDSQRACYFIRPYLRYNLYERLSIRPFLEDVEKKWIIYQLLTALSQFHAKGVTHGDLKTENILLTSWNWCMITDFATIKPTYLPDRNPLQFSFYFDTAQRHSCCLAPERFVSLSDEETSKMNTKEKVTESMDIFALGCVIAEIYTEGLPIFTLSQMFKYKKGQYIPNLDSVKDSNVRKMIKSMISLNPEERLSASEYLQKFRKLVFPDYFYTFLYAYVKDLSTNHNSDSATQFGGCDRKINCIYNDFGKIAFYLNFKRIATRKSPQSFNEPIGSIIPMEINLPGVQRHAPRPTSEIFTNETNGDCAGLIILSVVLYTLRNTTHASLRMKACELILAIAEQLHDEAKLDRCLPYLIYMLDDPGEDVQGTALRTLTQLLKIVDTVTPMNTSIFPDYLLPKLESFLRRSYTNEEEAPDLGKDKNSISYIRTIFASCLPHLALSSKRFKELSVLMTMHIKTFNDPEIENHLTIDDDSYIEEGYQRTIRCFENLTIQIMTDPDANVRIGLLRNILPLCTFFGRDKTNDVILSHLITYLNDKNTQLKLAFVSSIVTISITVGIVSLEQYILPLLVQALTDSSELVVFELLRVFTELIGLGLIRKQYLLNLVKFTVKLTLHPNTSIREAALNLTITAGKQLSFADLYCMLYPIIRPYFKHEITSFRWSSLFILSQDPIPRSVYTITKSWSLKNEPTLFWQRSSSKKSQGGIDLFENLDLPFMRKESSDDNRYRNLTRNYLPHASDVVGNLEIPLSTEDFKQISRLKNIGFENSELWKIATLRLYIYKVAHASYNSSNRLKDNTSYSNRLKILPRSVFIDISYSHSALKNASQLNSESRSIQRNGTSEVILEPKSKFEENDNSKGKPKLVISSKVSLPSTEQSRDIARGNTWTSSGLNAEGKMIYQGSIISGGRIININKEEPPKYSLVTKMKYSYNGNNRYIIKFLKSLHFEPELTDYQEFGKAIKRSGMYIHQKHTDEAVSDFKNNSISKNVSKKSLLISQIAGSDSLLEFVISSCDGAFLITGDKKGDIKVWDSTHLESPANTKIFCSLSLGSRVTSLCGMSKYNCFAVATEDRMIRIIRMEPILLSNVVGKPKKAASVKIIRQYKTKEEEGFASILKFCNEDNQLTDDTLIPHLVYCTVRSKIVFIDIREMKPIYIIQNDLSHGIPTAICVGSNLSWLLIGSSEGILDLWDPSLMLHMNSVGFRHQSYQINNLEFLPHFFETDLAESHYVAAIGGTGKADVIIWDISDLRPAIVLCSSSVSSSVDTYNVKDLDEKNKVSSEDTLAPTNFLVRKEDIEIDQSCTAMEVVFPLSNDETTGILCSTPAGEIILWNLPDYGKSRVIVHPDKHRNESQKNEVSFAYSKVNSHLSFVNEVHANGNNARYLDNEDTFQNGHVDKSENDIIKDITVLLDPYNLIVSVNRSGTINVNR</sequence>
<keyword evidence="7" id="KW-0547">Nucleotide-binding</keyword>
<evidence type="ECO:0000256" key="7">
    <source>
        <dbReference type="ARBA" id="ARBA00022741"/>
    </source>
</evidence>
<keyword evidence="3" id="KW-0723">Serine/threonine-protein kinase</keyword>
<dbReference type="PROSITE" id="PS00108">
    <property type="entry name" value="PROTEIN_KINASE_ST"/>
    <property type="match status" value="1"/>
</dbReference>
<dbReference type="GO" id="GO:0005794">
    <property type="term" value="C:Golgi apparatus"/>
    <property type="evidence" value="ECO:0007669"/>
    <property type="project" value="UniProtKB-SubCell"/>
</dbReference>
<dbReference type="EC" id="2.7.11.1" evidence="2"/>
<keyword evidence="6" id="KW-0677">Repeat</keyword>
<comment type="subcellular location">
    <subcellularLocation>
        <location evidence="1">Endosome membrane</location>
        <topology evidence="1">Lipid-anchor</topology>
    </subcellularLocation>
    <subcellularLocation>
        <location evidence="10">Golgi apparatus</location>
        <location evidence="10">trans-Golgi network membrane</location>
        <topology evidence="10">Lipid-anchor</topology>
    </subcellularLocation>
</comment>
<evidence type="ECO:0000256" key="9">
    <source>
        <dbReference type="ARBA" id="ARBA00022840"/>
    </source>
</evidence>
<dbReference type="GO" id="GO:0004674">
    <property type="term" value="F:protein serine/threonine kinase activity"/>
    <property type="evidence" value="ECO:0007669"/>
    <property type="project" value="UniProtKB-KW"/>
</dbReference>
<proteinExistence type="predicted"/>
<keyword evidence="8" id="KW-0418">Kinase</keyword>
<dbReference type="GO" id="GO:0005770">
    <property type="term" value="C:late endosome"/>
    <property type="evidence" value="ECO:0007669"/>
    <property type="project" value="TreeGrafter"/>
</dbReference>
<keyword evidence="9" id="KW-0067">ATP-binding</keyword>
<dbReference type="EMBL" id="JABCYN010000003">
    <property type="protein sequence ID" value="KAF6016130.1"/>
    <property type="molecule type" value="Genomic_DNA"/>
</dbReference>
<dbReference type="SMART" id="SM00320">
    <property type="entry name" value="WD40"/>
    <property type="match status" value="3"/>
</dbReference>
<dbReference type="InterPro" id="IPR001680">
    <property type="entry name" value="WD40_rpt"/>
</dbReference>
<dbReference type="GO" id="GO:0034271">
    <property type="term" value="C:phosphatidylinositol 3-kinase complex, class III, type I"/>
    <property type="evidence" value="ECO:0007669"/>
    <property type="project" value="TreeGrafter"/>
</dbReference>
<name>A0A8H6BQI6_DEKBR</name>
<dbReference type="PANTHER" id="PTHR17583">
    <property type="entry name" value="PHOSPHOINOSITIDE 3-KINASE REGULATORY SUBUNIT 4"/>
    <property type="match status" value="1"/>
</dbReference>
<dbReference type="GO" id="GO:0016236">
    <property type="term" value="P:macroautophagy"/>
    <property type="evidence" value="ECO:0007669"/>
    <property type="project" value="InterPro"/>
</dbReference>
<dbReference type="InterPro" id="IPR036322">
    <property type="entry name" value="WD40_repeat_dom_sf"/>
</dbReference>
<organism evidence="12 13">
    <name type="scientific">Dekkera bruxellensis</name>
    <name type="common">Brettanomyces custersii</name>
    <dbReference type="NCBI Taxonomy" id="5007"/>
    <lineage>
        <taxon>Eukaryota</taxon>
        <taxon>Fungi</taxon>
        <taxon>Dikarya</taxon>
        <taxon>Ascomycota</taxon>
        <taxon>Saccharomycotina</taxon>
        <taxon>Pichiomycetes</taxon>
        <taxon>Pichiales</taxon>
        <taxon>Pichiaceae</taxon>
        <taxon>Brettanomyces</taxon>
    </lineage>
</organism>
<evidence type="ECO:0000313" key="13">
    <source>
        <dbReference type="Proteomes" id="UP000568158"/>
    </source>
</evidence>
<dbReference type="InterPro" id="IPR011989">
    <property type="entry name" value="ARM-like"/>
</dbReference>
<dbReference type="Gene3D" id="1.10.510.10">
    <property type="entry name" value="Transferase(Phosphotransferase) domain 1"/>
    <property type="match status" value="1"/>
</dbReference>
<dbReference type="SMART" id="SM00220">
    <property type="entry name" value="S_TKc"/>
    <property type="match status" value="1"/>
</dbReference>
<dbReference type="Gene3D" id="2.130.10.10">
    <property type="entry name" value="YVTN repeat-like/Quinoprotein amine dehydrogenase"/>
    <property type="match status" value="1"/>
</dbReference>
<dbReference type="InterPro" id="IPR000719">
    <property type="entry name" value="Prot_kinase_dom"/>
</dbReference>
<dbReference type="SUPFAM" id="SSF56112">
    <property type="entry name" value="Protein kinase-like (PK-like)"/>
    <property type="match status" value="1"/>
</dbReference>
<dbReference type="InterPro" id="IPR008271">
    <property type="entry name" value="Ser/Thr_kinase_AS"/>
</dbReference>
<dbReference type="SUPFAM" id="SSF50978">
    <property type="entry name" value="WD40 repeat-like"/>
    <property type="match status" value="1"/>
</dbReference>
<dbReference type="GO" id="GO:0010008">
    <property type="term" value="C:endosome membrane"/>
    <property type="evidence" value="ECO:0007669"/>
    <property type="project" value="UniProtKB-SubCell"/>
</dbReference>
<dbReference type="GO" id="GO:0034272">
    <property type="term" value="C:phosphatidylinositol 3-kinase complex, class III, type II"/>
    <property type="evidence" value="ECO:0007669"/>
    <property type="project" value="TreeGrafter"/>
</dbReference>
<accession>A0A8H6BQI6</accession>
<dbReference type="InterPro" id="IPR015943">
    <property type="entry name" value="WD40/YVTN_repeat-like_dom_sf"/>
</dbReference>
<dbReference type="GO" id="GO:0005524">
    <property type="term" value="F:ATP binding"/>
    <property type="evidence" value="ECO:0007669"/>
    <property type="project" value="UniProtKB-KW"/>
</dbReference>
<dbReference type="Gene3D" id="1.25.10.10">
    <property type="entry name" value="Leucine-rich Repeat Variant"/>
    <property type="match status" value="1"/>
</dbReference>
<gene>
    <name evidence="12" type="ORF">HII12_000171</name>
</gene>
<dbReference type="Proteomes" id="UP000568158">
    <property type="component" value="Unassembled WGS sequence"/>
</dbReference>
<reference evidence="12 13" key="1">
    <citation type="journal article" date="2020" name="Appl. Microbiol. Biotechnol.">
        <title>Targeted gene deletion in Brettanomyces bruxellensis with an expression-free CRISPR-Cas9 system.</title>
        <authorList>
            <person name="Varela C."/>
            <person name="Bartel C."/>
            <person name="Onetto C."/>
            <person name="Borneman A."/>
        </authorList>
    </citation>
    <scope>NUCLEOTIDE SEQUENCE [LARGE SCALE GENOMIC DNA]</scope>
    <source>
        <strain evidence="12 13">AWRI1613</strain>
    </source>
</reference>
<evidence type="ECO:0000256" key="4">
    <source>
        <dbReference type="ARBA" id="ARBA00022574"/>
    </source>
</evidence>
<evidence type="ECO:0000259" key="11">
    <source>
        <dbReference type="PROSITE" id="PS50011"/>
    </source>
</evidence>
<feature type="domain" description="Protein kinase" evidence="11">
    <location>
        <begin position="27"/>
        <end position="305"/>
    </location>
</feature>
<dbReference type="GO" id="GO:0006623">
    <property type="term" value="P:protein targeting to vacuole"/>
    <property type="evidence" value="ECO:0007669"/>
    <property type="project" value="TreeGrafter"/>
</dbReference>
<evidence type="ECO:0000256" key="1">
    <source>
        <dbReference type="ARBA" id="ARBA00004455"/>
    </source>
</evidence>
<evidence type="ECO:0000256" key="3">
    <source>
        <dbReference type="ARBA" id="ARBA00022527"/>
    </source>
</evidence>
<dbReference type="FunFam" id="1.10.510.10:FF:000497">
    <property type="entry name" value="Phosphoinositide 3-kinase regulatory subunit"/>
    <property type="match status" value="1"/>
</dbReference>
<dbReference type="CDD" id="cd13980">
    <property type="entry name" value="STKc_Vps15"/>
    <property type="match status" value="1"/>
</dbReference>
<comment type="caution">
    <text evidence="12">The sequence shown here is derived from an EMBL/GenBank/DDBJ whole genome shotgun (WGS) entry which is preliminary data.</text>
</comment>
<dbReference type="PROSITE" id="PS50011">
    <property type="entry name" value="PROTEIN_KINASE_DOM"/>
    <property type="match status" value="1"/>
</dbReference>
<evidence type="ECO:0000256" key="6">
    <source>
        <dbReference type="ARBA" id="ARBA00022737"/>
    </source>
</evidence>
<dbReference type="GO" id="GO:0071561">
    <property type="term" value="C:nucleus-vacuole junction"/>
    <property type="evidence" value="ECO:0007669"/>
    <property type="project" value="TreeGrafter"/>
</dbReference>
<dbReference type="InterPro" id="IPR055231">
    <property type="entry name" value="2AA_helical"/>
</dbReference>